<evidence type="ECO:0000313" key="3">
    <source>
        <dbReference type="Proteomes" id="UP001310594"/>
    </source>
</evidence>
<dbReference type="EMBL" id="JAVRQU010000009">
    <property type="protein sequence ID" value="KAK5699014.1"/>
    <property type="molecule type" value="Genomic_DNA"/>
</dbReference>
<feature type="domain" description="C2H2-type" evidence="1">
    <location>
        <begin position="85"/>
        <end position="111"/>
    </location>
</feature>
<organism evidence="2 3">
    <name type="scientific">Elasticomyces elasticus</name>
    <dbReference type="NCBI Taxonomy" id="574655"/>
    <lineage>
        <taxon>Eukaryota</taxon>
        <taxon>Fungi</taxon>
        <taxon>Dikarya</taxon>
        <taxon>Ascomycota</taxon>
        <taxon>Pezizomycotina</taxon>
        <taxon>Dothideomycetes</taxon>
        <taxon>Dothideomycetidae</taxon>
        <taxon>Mycosphaerellales</taxon>
        <taxon>Teratosphaeriaceae</taxon>
        <taxon>Elasticomyces</taxon>
    </lineage>
</organism>
<dbReference type="AlphaFoldDB" id="A0AAN7VQZ3"/>
<sequence length="147" mass="16137">MDSSREPSPFDARAYNNNPDWVALALEQEPELAAVTQQLGAMAGGLVRPFAKKSPGKNTVATSLGFIVCHNLDSIPSGRQTSKKLKCGVAGCTLTTLFDRKFELERHMRTHFVGDFPCAFHGCERNVKPFTRPDKLGGHLKKVHGQT</sequence>
<comment type="caution">
    <text evidence="2">The sequence shown here is derived from an EMBL/GenBank/DDBJ whole genome shotgun (WGS) entry which is preliminary data.</text>
</comment>
<accession>A0AAN7VQZ3</accession>
<dbReference type="InterPro" id="IPR013087">
    <property type="entry name" value="Znf_C2H2_type"/>
</dbReference>
<evidence type="ECO:0000313" key="2">
    <source>
        <dbReference type="EMBL" id="KAK5699014.1"/>
    </source>
</evidence>
<dbReference type="Proteomes" id="UP001310594">
    <property type="component" value="Unassembled WGS sequence"/>
</dbReference>
<feature type="domain" description="C2H2-type" evidence="1">
    <location>
        <begin position="116"/>
        <end position="144"/>
    </location>
</feature>
<evidence type="ECO:0000259" key="1">
    <source>
        <dbReference type="SMART" id="SM00355"/>
    </source>
</evidence>
<gene>
    <name evidence="2" type="ORF">LTR97_006663</name>
</gene>
<dbReference type="SMART" id="SM00355">
    <property type="entry name" value="ZnF_C2H2"/>
    <property type="match status" value="2"/>
</dbReference>
<dbReference type="Gene3D" id="3.30.160.60">
    <property type="entry name" value="Classic Zinc Finger"/>
    <property type="match status" value="1"/>
</dbReference>
<name>A0AAN7VQZ3_9PEZI</name>
<protein>
    <recommendedName>
        <fullName evidence="1">C2H2-type domain-containing protein</fullName>
    </recommendedName>
</protein>
<proteinExistence type="predicted"/>
<reference evidence="2" key="1">
    <citation type="submission" date="2023-08" db="EMBL/GenBank/DDBJ databases">
        <title>Black Yeasts Isolated from many extreme environments.</title>
        <authorList>
            <person name="Coleine C."/>
            <person name="Stajich J.E."/>
            <person name="Selbmann L."/>
        </authorList>
    </citation>
    <scope>NUCLEOTIDE SEQUENCE</scope>
    <source>
        <strain evidence="2">CCFEE 5810</strain>
    </source>
</reference>